<dbReference type="GO" id="GO:0005524">
    <property type="term" value="F:ATP binding"/>
    <property type="evidence" value="ECO:0007669"/>
    <property type="project" value="InterPro"/>
</dbReference>
<evidence type="ECO:0000259" key="2">
    <source>
        <dbReference type="PROSITE" id="PS50011"/>
    </source>
</evidence>
<proteinExistence type="predicted"/>
<organism evidence="3 4">
    <name type="scientific">Fusarium equiseti</name>
    <name type="common">Fusarium scirpi</name>
    <dbReference type="NCBI Taxonomy" id="61235"/>
    <lineage>
        <taxon>Eukaryota</taxon>
        <taxon>Fungi</taxon>
        <taxon>Dikarya</taxon>
        <taxon>Ascomycota</taxon>
        <taxon>Pezizomycotina</taxon>
        <taxon>Sordariomycetes</taxon>
        <taxon>Hypocreomycetidae</taxon>
        <taxon>Hypocreales</taxon>
        <taxon>Nectriaceae</taxon>
        <taxon>Fusarium</taxon>
        <taxon>Fusarium incarnatum-equiseti species complex</taxon>
    </lineage>
</organism>
<dbReference type="PROSITE" id="PS50011">
    <property type="entry name" value="PROTEIN_KINASE_DOM"/>
    <property type="match status" value="1"/>
</dbReference>
<dbReference type="Proteomes" id="UP000693738">
    <property type="component" value="Unassembled WGS sequence"/>
</dbReference>
<feature type="region of interest" description="Disordered" evidence="1">
    <location>
        <begin position="1"/>
        <end position="25"/>
    </location>
</feature>
<evidence type="ECO:0000256" key="1">
    <source>
        <dbReference type="SAM" id="MobiDB-lite"/>
    </source>
</evidence>
<dbReference type="Pfam" id="PF00069">
    <property type="entry name" value="Pkinase"/>
    <property type="match status" value="1"/>
</dbReference>
<comment type="caution">
    <text evidence="3">The sequence shown here is derived from an EMBL/GenBank/DDBJ whole genome shotgun (WGS) entry which is preliminary data.</text>
</comment>
<protein>
    <recommendedName>
        <fullName evidence="2">Protein kinase domain-containing protein</fullName>
    </recommendedName>
</protein>
<name>A0A8J2III7_FUSEQ</name>
<feature type="compositionally biased region" description="Low complexity" evidence="1">
    <location>
        <begin position="1"/>
        <end position="10"/>
    </location>
</feature>
<dbReference type="GO" id="GO:0004672">
    <property type="term" value="F:protein kinase activity"/>
    <property type="evidence" value="ECO:0007669"/>
    <property type="project" value="InterPro"/>
</dbReference>
<sequence>MAPLRPLAPAHARHPSGGSMQPGPVQPVSMQPTRWDYSHLPMPFLRFVDMSDKFIDGVFKYHEIIVSIDNEHFFYCNIYRQMGNFNPCEISLQQVDMRPRAIHEIPAEFSNFVISFMRISLHEVFSSPIIPVEHYCPPYTANLKVAPPGVRPYAYLKRPSLSGYSVLEDKTAIAKSVADEAAVGEVLLAHRHPNLAKYWGCVVHSGRIVGLMYGKYAVTLLDRVQSKIPMDTVKCIQDITAGLTHLHSLGYAHNDLSPVNIMMDANDNAVIIDFDSCTVEGGQLSKLGTPGWARPVEEMTGGTRENDFYSLEKLKSWLDREAVLPLQALGTNDQTV</sequence>
<dbReference type="EMBL" id="CAJSTJ010000044">
    <property type="protein sequence ID" value="CAG7555226.1"/>
    <property type="molecule type" value="Genomic_DNA"/>
</dbReference>
<dbReference type="AlphaFoldDB" id="A0A8J2III7"/>
<evidence type="ECO:0000313" key="3">
    <source>
        <dbReference type="EMBL" id="CAG7555226.1"/>
    </source>
</evidence>
<accession>A0A8J2III7</accession>
<evidence type="ECO:0000313" key="4">
    <source>
        <dbReference type="Proteomes" id="UP000693738"/>
    </source>
</evidence>
<gene>
    <name evidence="3" type="ORF">FEQUK3_LOCUS962</name>
</gene>
<reference evidence="3" key="1">
    <citation type="submission" date="2021-05" db="EMBL/GenBank/DDBJ databases">
        <authorList>
            <person name="Khan N."/>
        </authorList>
    </citation>
    <scope>NUCLEOTIDE SEQUENCE</scope>
</reference>
<dbReference type="InterPro" id="IPR000719">
    <property type="entry name" value="Prot_kinase_dom"/>
</dbReference>
<dbReference type="SMART" id="SM00220">
    <property type="entry name" value="S_TKc"/>
    <property type="match status" value="1"/>
</dbReference>
<feature type="domain" description="Protein kinase" evidence="2">
    <location>
        <begin position="140"/>
        <end position="336"/>
    </location>
</feature>